<dbReference type="STRING" id="1206466.K0KR79"/>
<evidence type="ECO:0000256" key="2">
    <source>
        <dbReference type="ARBA" id="ARBA00005046"/>
    </source>
</evidence>
<comment type="caution">
    <text evidence="7">The sequence shown here is derived from an EMBL/GenBank/DDBJ whole genome shotgun (WGS) entry which is preliminary data.</text>
</comment>
<keyword evidence="8" id="KW-1185">Reference proteome</keyword>
<dbReference type="InterPro" id="IPR036522">
    <property type="entry name" value="MoaC_sf"/>
</dbReference>
<evidence type="ECO:0000259" key="6">
    <source>
        <dbReference type="Pfam" id="PF01967"/>
    </source>
</evidence>
<keyword evidence="5" id="KW-0456">Lyase</keyword>
<proteinExistence type="predicted"/>
<evidence type="ECO:0000256" key="5">
    <source>
        <dbReference type="ARBA" id="ARBA00023239"/>
    </source>
</evidence>
<dbReference type="GO" id="GO:0061798">
    <property type="term" value="F:GTP 3',8'-cyclase activity"/>
    <property type="evidence" value="ECO:0007669"/>
    <property type="project" value="TreeGrafter"/>
</dbReference>
<dbReference type="Proteomes" id="UP000009328">
    <property type="component" value="Unassembled WGS sequence"/>
</dbReference>
<dbReference type="InParanoid" id="K0KR79"/>
<evidence type="ECO:0000256" key="3">
    <source>
        <dbReference type="ARBA" id="ARBA00012575"/>
    </source>
</evidence>
<dbReference type="Gene3D" id="3.30.70.640">
    <property type="entry name" value="Molybdopterin cofactor biosynthesis C (MoaC) domain"/>
    <property type="match status" value="1"/>
</dbReference>
<dbReference type="SUPFAM" id="SSF55040">
    <property type="entry name" value="Molybdenum cofactor biosynthesis protein C, MoaC"/>
    <property type="match status" value="1"/>
</dbReference>
<dbReference type="CDD" id="cd01420">
    <property type="entry name" value="MoaC_PE"/>
    <property type="match status" value="1"/>
</dbReference>
<dbReference type="UniPathway" id="UPA00344"/>
<protein>
    <recommendedName>
        <fullName evidence="3">cyclic pyranopterin monophosphate synthase</fullName>
        <ecNumber evidence="3">4.6.1.17</ecNumber>
    </recommendedName>
</protein>
<gene>
    <name evidence="7" type="ORF">BN7_3318</name>
</gene>
<keyword evidence="4" id="KW-0501">Molybdenum cofactor biosynthesis</keyword>
<dbReference type="InterPro" id="IPR047594">
    <property type="entry name" value="MoaC_bact/euk"/>
</dbReference>
<evidence type="ECO:0000256" key="1">
    <source>
        <dbReference type="ARBA" id="ARBA00001637"/>
    </source>
</evidence>
<name>K0KR79_WICCF</name>
<evidence type="ECO:0000256" key="4">
    <source>
        <dbReference type="ARBA" id="ARBA00023150"/>
    </source>
</evidence>
<reference evidence="7 8" key="1">
    <citation type="journal article" date="2012" name="Eukaryot. Cell">
        <title>Draft genome sequence of Wickerhamomyces ciferrii NRRL Y-1031 F-60-10.</title>
        <authorList>
            <person name="Schneider J."/>
            <person name="Andrea H."/>
            <person name="Blom J."/>
            <person name="Jaenicke S."/>
            <person name="Ruckert C."/>
            <person name="Schorsch C."/>
            <person name="Szczepanowski R."/>
            <person name="Farwick M."/>
            <person name="Goesmann A."/>
            <person name="Puhler A."/>
            <person name="Schaffer S."/>
            <person name="Tauch A."/>
            <person name="Kohler T."/>
            <person name="Brinkrolf K."/>
        </authorList>
    </citation>
    <scope>NUCLEOTIDE SEQUENCE [LARGE SCALE GENOMIC DNA]</scope>
    <source>
        <strain evidence="8">ATCC 14091 / BCRC 22168 / CBS 111 / JCM 3599 / NBRC 0793 / NRRL Y-1031 F-60-10</strain>
    </source>
</reference>
<comment type="catalytic activity">
    <reaction evidence="1">
        <text>(8S)-3',8-cyclo-7,8-dihydroguanosine 5'-triphosphate = cyclic pyranopterin phosphate + diphosphate</text>
        <dbReference type="Rhea" id="RHEA:49580"/>
        <dbReference type="ChEBI" id="CHEBI:33019"/>
        <dbReference type="ChEBI" id="CHEBI:59648"/>
        <dbReference type="ChEBI" id="CHEBI:131766"/>
        <dbReference type="EC" id="4.6.1.17"/>
    </reaction>
</comment>
<dbReference type="NCBIfam" id="TIGR00581">
    <property type="entry name" value="moaC"/>
    <property type="match status" value="1"/>
</dbReference>
<comment type="pathway">
    <text evidence="2">Cofactor biosynthesis; molybdopterin biosynthesis.</text>
</comment>
<dbReference type="EC" id="4.6.1.17" evidence="3"/>
<dbReference type="InterPro" id="IPR023045">
    <property type="entry name" value="MoaC"/>
</dbReference>
<organism evidence="7 8">
    <name type="scientific">Wickerhamomyces ciferrii (strain ATCC 14091 / BCRC 22168 / CBS 111 / JCM 3599 / NBRC 0793 / NRRL Y-1031 F-60-10)</name>
    <name type="common">Yeast</name>
    <name type="synonym">Pichia ciferrii</name>
    <dbReference type="NCBI Taxonomy" id="1206466"/>
    <lineage>
        <taxon>Eukaryota</taxon>
        <taxon>Fungi</taxon>
        <taxon>Dikarya</taxon>
        <taxon>Ascomycota</taxon>
        <taxon>Saccharomycotina</taxon>
        <taxon>Saccharomycetes</taxon>
        <taxon>Phaffomycetales</taxon>
        <taxon>Wickerhamomycetaceae</taxon>
        <taxon>Wickerhamomyces</taxon>
    </lineage>
</organism>
<dbReference type="NCBIfam" id="NF006870">
    <property type="entry name" value="PRK09364.1"/>
    <property type="match status" value="1"/>
</dbReference>
<dbReference type="Pfam" id="PF01967">
    <property type="entry name" value="MoaC"/>
    <property type="match status" value="1"/>
</dbReference>
<feature type="domain" description="Molybdopterin cofactor biosynthesis C (MoaC)" evidence="6">
    <location>
        <begin position="35"/>
        <end position="170"/>
    </location>
</feature>
<dbReference type="InterPro" id="IPR050105">
    <property type="entry name" value="MoCo_biosynth_MoaA/MoaC"/>
</dbReference>
<dbReference type="EMBL" id="CAIF01000089">
    <property type="protein sequence ID" value="CCH43764.1"/>
    <property type="molecule type" value="Genomic_DNA"/>
</dbReference>
<dbReference type="GO" id="GO:0006777">
    <property type="term" value="P:Mo-molybdopterin cofactor biosynthetic process"/>
    <property type="evidence" value="ECO:0007669"/>
    <property type="project" value="UniProtKB-KW"/>
</dbReference>
<dbReference type="eggNOG" id="KOG2876">
    <property type="taxonomic scope" value="Eukaryota"/>
</dbReference>
<dbReference type="InterPro" id="IPR002820">
    <property type="entry name" value="Mopterin_CF_biosynth-C_dom"/>
</dbReference>
<sequence>MEFNPLIMNLSGTQSIRFYSTKKLTHVNSKGEAKMVDISNKSITTRQAKAHGYITFSNEFPIQQIKENSNKKGDVLSIARISGIMAIKKTSDLVILCHPLSLTKAEVILEIQDPFTIKVESVVRCEGKTGVEMEALTGVNIALLNVYDMCKAVDKHMKIGNVQVVNKTGGKEDFDLEKSIN</sequence>
<evidence type="ECO:0000313" key="8">
    <source>
        <dbReference type="Proteomes" id="UP000009328"/>
    </source>
</evidence>
<dbReference type="PANTHER" id="PTHR22960:SF0">
    <property type="entry name" value="MOLYBDENUM COFACTOR BIOSYNTHESIS PROTEIN 1"/>
    <property type="match status" value="1"/>
</dbReference>
<dbReference type="GO" id="GO:0061799">
    <property type="term" value="F:cyclic pyranopterin monophosphate synthase activity"/>
    <property type="evidence" value="ECO:0007669"/>
    <property type="project" value="UniProtKB-EC"/>
</dbReference>
<evidence type="ECO:0000313" key="7">
    <source>
        <dbReference type="EMBL" id="CCH43764.1"/>
    </source>
</evidence>
<dbReference type="PANTHER" id="PTHR22960">
    <property type="entry name" value="MOLYBDOPTERIN COFACTOR SYNTHESIS PROTEIN A"/>
    <property type="match status" value="1"/>
</dbReference>
<dbReference type="HOGENOM" id="CLU_074693_1_0_1"/>
<dbReference type="AlphaFoldDB" id="K0KR79"/>
<accession>K0KR79</accession>